<name>A0A8S0VTS7_CYCAE</name>
<evidence type="ECO:0000313" key="5">
    <source>
        <dbReference type="Proteomes" id="UP000467700"/>
    </source>
</evidence>
<feature type="domain" description="Nephrocystin 3-like N-terminal" evidence="3">
    <location>
        <begin position="85"/>
        <end position="236"/>
    </location>
</feature>
<evidence type="ECO:0000256" key="2">
    <source>
        <dbReference type="SAM" id="MobiDB-lite"/>
    </source>
</evidence>
<dbReference type="PANTHER" id="PTHR10039">
    <property type="entry name" value="AMELOGENIN"/>
    <property type="match status" value="1"/>
</dbReference>
<evidence type="ECO:0000256" key="1">
    <source>
        <dbReference type="ARBA" id="ARBA00022737"/>
    </source>
</evidence>
<feature type="compositionally biased region" description="Low complexity" evidence="2">
    <location>
        <begin position="822"/>
        <end position="848"/>
    </location>
</feature>
<sequence length="848" mass="97099">MSSILAGSHDLVIQNPHFQANTGNTSYTTVYQTGGTRGFNILKQNVAPNAFYDSDDRPDPPKCHENTRVAVIKKIMDWVVGGEGEEAFMLWLYGPAGAGKTAIARTVAEISANRQLLFSSFLFFRSSSRRNTTKSFVANIAYRMTLTVPHSKSLIEDVIEADPLLFDYSLEVQLRRLVFEPLQRLYMFDPNGGSQQPFPPLIVVDGLDECQDESAQSMLIELLSSLRRRYTVPLKIPSRPEQYIKIAFNSIDAPSVVSFLELNDGFHPDDDIRLFLADKFRTIRTFHPLRNLIPPSWPSEGQLDELIRKTSGQFIYAGVVARFVNSACNLPTECLDIVLGLQPPARDLPFAELDTLYNSILSRVADLPLVLNMLGIIIAAQQARHSGQYLDILIEYILGLKAGTVMVQLGDLQSLVNSGSGDVFPSKIAFYHSSFPDFLVSKPRSGHFHIDILMMHVKILEWGVQLPPEPQRDSVAWIILNINRHLSAALPLYADHLCPYLWNFPLDTYLDHCLRVGGILHSMQLMHFSALTGPEWYTLRLRYTATIRENFRCRIDRCPNPQRFYFIGTVWFMIWHKFPLSWTSQQLRLWGTNQLWEMMTRVFGLDSSDLQWDSENLKLLRHPMLLLSSLPHYDFSAGALDTILHWIGGSSDSLPEYVASGRLAEIALACLRYLRRSPTWPVHDFLRECAKRSARRPWLHRLRKRRMFGRLPLTAWDARHTLLTLPGHPRCLDFDYRFMSDWGRTMQKEKEEEEEKEEVYSLYQYSVVLNLLTLVLRITNVSQELTDALSKPLILHPASLMFPRRTKRMKQMIKKYLKKASRFSASEDSWESSSDSSSGETDYVSCSE</sequence>
<comment type="caution">
    <text evidence="4">The sequence shown here is derived from an EMBL/GenBank/DDBJ whole genome shotgun (WGS) entry which is preliminary data.</text>
</comment>
<organism evidence="4 5">
    <name type="scientific">Cyclocybe aegerita</name>
    <name type="common">Black poplar mushroom</name>
    <name type="synonym">Agrocybe aegerita</name>
    <dbReference type="NCBI Taxonomy" id="1973307"/>
    <lineage>
        <taxon>Eukaryota</taxon>
        <taxon>Fungi</taxon>
        <taxon>Dikarya</taxon>
        <taxon>Basidiomycota</taxon>
        <taxon>Agaricomycotina</taxon>
        <taxon>Agaricomycetes</taxon>
        <taxon>Agaricomycetidae</taxon>
        <taxon>Agaricales</taxon>
        <taxon>Agaricineae</taxon>
        <taxon>Bolbitiaceae</taxon>
        <taxon>Cyclocybe</taxon>
    </lineage>
</organism>
<dbReference type="InterPro" id="IPR027417">
    <property type="entry name" value="P-loop_NTPase"/>
</dbReference>
<dbReference type="PANTHER" id="PTHR10039:SF16">
    <property type="entry name" value="GPI INOSITOL-DEACYLASE"/>
    <property type="match status" value="1"/>
</dbReference>
<gene>
    <name evidence="4" type="ORF">AAE3_LOCUS11216</name>
</gene>
<reference evidence="4 5" key="1">
    <citation type="submission" date="2020-01" db="EMBL/GenBank/DDBJ databases">
        <authorList>
            <person name="Gupta K D."/>
        </authorList>
    </citation>
    <scope>NUCLEOTIDE SEQUENCE [LARGE SCALE GENOMIC DNA]</scope>
</reference>
<dbReference type="Proteomes" id="UP000467700">
    <property type="component" value="Unassembled WGS sequence"/>
</dbReference>
<dbReference type="InterPro" id="IPR056884">
    <property type="entry name" value="NPHP3-like_N"/>
</dbReference>
<keyword evidence="5" id="KW-1185">Reference proteome</keyword>
<dbReference type="AlphaFoldDB" id="A0A8S0VTS7"/>
<dbReference type="EMBL" id="CACVBS010000073">
    <property type="protein sequence ID" value="CAA7269009.1"/>
    <property type="molecule type" value="Genomic_DNA"/>
</dbReference>
<accession>A0A8S0VTS7</accession>
<proteinExistence type="predicted"/>
<dbReference type="OrthoDB" id="5967843at2759"/>
<protein>
    <recommendedName>
        <fullName evidence="3">Nephrocystin 3-like N-terminal domain-containing protein</fullName>
    </recommendedName>
</protein>
<dbReference type="Gene3D" id="3.40.50.300">
    <property type="entry name" value="P-loop containing nucleotide triphosphate hydrolases"/>
    <property type="match status" value="1"/>
</dbReference>
<evidence type="ECO:0000313" key="4">
    <source>
        <dbReference type="EMBL" id="CAA7269009.1"/>
    </source>
</evidence>
<dbReference type="SUPFAM" id="SSF52540">
    <property type="entry name" value="P-loop containing nucleoside triphosphate hydrolases"/>
    <property type="match status" value="1"/>
</dbReference>
<evidence type="ECO:0000259" key="3">
    <source>
        <dbReference type="Pfam" id="PF24883"/>
    </source>
</evidence>
<dbReference type="Pfam" id="PF24883">
    <property type="entry name" value="NPHP3_N"/>
    <property type="match status" value="1"/>
</dbReference>
<keyword evidence="1" id="KW-0677">Repeat</keyword>
<feature type="region of interest" description="Disordered" evidence="2">
    <location>
        <begin position="821"/>
        <end position="848"/>
    </location>
</feature>